<keyword evidence="8" id="KW-0863">Zinc-finger</keyword>
<dbReference type="InterPro" id="IPR003796">
    <property type="entry name" value="RNR_NrdR-like"/>
</dbReference>
<dbReference type="RefSeq" id="WP_069364380.1">
    <property type="nucleotide sequence ID" value="NZ_CP012502.1"/>
</dbReference>
<evidence type="ECO:0000256" key="3">
    <source>
        <dbReference type="ARBA" id="ARBA00022833"/>
    </source>
</evidence>
<dbReference type="Proteomes" id="UP000094463">
    <property type="component" value="Chromosome"/>
</dbReference>
<keyword evidence="5 8" id="KW-0805">Transcription regulation</keyword>
<dbReference type="HAMAP" id="MF_00440">
    <property type="entry name" value="NrdR"/>
    <property type="match status" value="1"/>
</dbReference>
<dbReference type="GO" id="GO:0008270">
    <property type="term" value="F:zinc ion binding"/>
    <property type="evidence" value="ECO:0007669"/>
    <property type="project" value="UniProtKB-UniRule"/>
</dbReference>
<dbReference type="PANTHER" id="PTHR30455">
    <property type="entry name" value="TRANSCRIPTIONAL REPRESSOR NRDR"/>
    <property type="match status" value="1"/>
</dbReference>
<evidence type="ECO:0000256" key="4">
    <source>
        <dbReference type="ARBA" id="ARBA00022840"/>
    </source>
</evidence>
<sequence length="155" mass="18199">MKCPKCHHNGTRVLDSRPSDEGRSIRRRRECEECGHRYTTFERVEHTPLIVVKKDGNREEFSREKLLRGLVRACEKRPVSIDTLEEIVEKTEHEMRNSGRAEISSEEIGESVMAFLVDVDDVAYVRFASVYRQFKDINVFVNELKELVEREQTKK</sequence>
<evidence type="ECO:0000313" key="11">
    <source>
        <dbReference type="EMBL" id="AOM82272.1"/>
    </source>
</evidence>
<name>A0A1D7QTC4_9BACI</name>
<comment type="cofactor">
    <cofactor evidence="8">
        <name>Zn(2+)</name>
        <dbReference type="ChEBI" id="CHEBI:29105"/>
    </cofactor>
    <text evidence="8">Binds 1 zinc ion.</text>
</comment>
<keyword evidence="8" id="KW-0479">Metal-binding</keyword>
<feature type="compositionally biased region" description="Basic residues" evidence="9">
    <location>
        <begin position="1"/>
        <end position="10"/>
    </location>
</feature>
<keyword evidence="2 8" id="KW-0547">Nucleotide-binding</keyword>
<keyword evidence="3 8" id="KW-0862">Zinc</keyword>
<keyword evidence="7 8" id="KW-0804">Transcription</keyword>
<dbReference type="GO" id="GO:0005524">
    <property type="term" value="F:ATP binding"/>
    <property type="evidence" value="ECO:0007669"/>
    <property type="project" value="UniProtKB-UniRule"/>
</dbReference>
<feature type="zinc finger region" evidence="8">
    <location>
        <begin position="3"/>
        <end position="34"/>
    </location>
</feature>
<proteinExistence type="inferred from homology"/>
<evidence type="ECO:0000256" key="6">
    <source>
        <dbReference type="ARBA" id="ARBA00023125"/>
    </source>
</evidence>
<dbReference type="GO" id="GO:0003677">
    <property type="term" value="F:DNA binding"/>
    <property type="evidence" value="ECO:0007669"/>
    <property type="project" value="UniProtKB-KW"/>
</dbReference>
<dbReference type="InterPro" id="IPR055173">
    <property type="entry name" value="NrdR-like_N"/>
</dbReference>
<evidence type="ECO:0000256" key="5">
    <source>
        <dbReference type="ARBA" id="ARBA00023015"/>
    </source>
</evidence>
<protein>
    <recommendedName>
        <fullName evidence="8">Transcriptional repressor NrdR</fullName>
    </recommendedName>
</protein>
<accession>A0A1D7QTC4</accession>
<keyword evidence="6 8" id="KW-0238">DNA-binding</keyword>
<dbReference type="NCBIfam" id="TIGR00244">
    <property type="entry name" value="transcriptional regulator NrdR"/>
    <property type="match status" value="1"/>
</dbReference>
<keyword evidence="1 8" id="KW-0678">Repressor</keyword>
<reference evidence="11 12" key="1">
    <citation type="submission" date="2015-08" db="EMBL/GenBank/DDBJ databases">
        <title>The complete genome sequence of Bacillus beveridgei MLTeJB.</title>
        <authorList>
            <person name="Hanson T.E."/>
            <person name="Mesa C."/>
            <person name="Basesman S.M."/>
            <person name="Oremland R.S."/>
        </authorList>
    </citation>
    <scope>NUCLEOTIDE SEQUENCE [LARGE SCALE GENOMIC DNA]</scope>
    <source>
        <strain evidence="11 12">MLTeJB</strain>
    </source>
</reference>
<evidence type="ECO:0000313" key="12">
    <source>
        <dbReference type="Proteomes" id="UP000094463"/>
    </source>
</evidence>
<evidence type="ECO:0000256" key="9">
    <source>
        <dbReference type="SAM" id="MobiDB-lite"/>
    </source>
</evidence>
<dbReference type="OrthoDB" id="9807461at2"/>
<evidence type="ECO:0000256" key="1">
    <source>
        <dbReference type="ARBA" id="ARBA00022491"/>
    </source>
</evidence>
<feature type="compositionally biased region" description="Basic and acidic residues" evidence="9">
    <location>
        <begin position="14"/>
        <end position="24"/>
    </location>
</feature>
<dbReference type="AlphaFoldDB" id="A0A1D7QTC4"/>
<dbReference type="Pfam" id="PF03477">
    <property type="entry name" value="ATP-cone"/>
    <property type="match status" value="1"/>
</dbReference>
<dbReference type="PATRIC" id="fig|632773.3.peg.957"/>
<feature type="region of interest" description="Disordered" evidence="9">
    <location>
        <begin position="1"/>
        <end position="24"/>
    </location>
</feature>
<evidence type="ECO:0000256" key="2">
    <source>
        <dbReference type="ARBA" id="ARBA00022741"/>
    </source>
</evidence>
<comment type="similarity">
    <text evidence="8">Belongs to the NrdR family.</text>
</comment>
<evidence type="ECO:0000256" key="8">
    <source>
        <dbReference type="HAMAP-Rule" id="MF_00440"/>
    </source>
</evidence>
<keyword evidence="12" id="KW-1185">Reference proteome</keyword>
<evidence type="ECO:0000256" key="7">
    <source>
        <dbReference type="ARBA" id="ARBA00023163"/>
    </source>
</evidence>
<evidence type="ECO:0000259" key="10">
    <source>
        <dbReference type="PROSITE" id="PS51161"/>
    </source>
</evidence>
<dbReference type="Pfam" id="PF22811">
    <property type="entry name" value="Zn_ribbon_NrdR"/>
    <property type="match status" value="1"/>
</dbReference>
<dbReference type="PANTHER" id="PTHR30455:SF2">
    <property type="entry name" value="TRANSCRIPTIONAL REPRESSOR NRDR"/>
    <property type="match status" value="1"/>
</dbReference>
<feature type="domain" description="ATP-cone" evidence="10">
    <location>
        <begin position="49"/>
        <end position="139"/>
    </location>
</feature>
<dbReference type="STRING" id="632773.BBEV_0901"/>
<dbReference type="PROSITE" id="PS51161">
    <property type="entry name" value="ATP_CONE"/>
    <property type="match status" value="1"/>
</dbReference>
<keyword evidence="4 8" id="KW-0067">ATP-binding</keyword>
<gene>
    <name evidence="8 11" type="primary">nrdR</name>
    <name evidence="11" type="ORF">BBEV_0901</name>
</gene>
<dbReference type="EMBL" id="CP012502">
    <property type="protein sequence ID" value="AOM82272.1"/>
    <property type="molecule type" value="Genomic_DNA"/>
</dbReference>
<comment type="function">
    <text evidence="8">Negatively regulates transcription of bacterial ribonucleotide reductase nrd genes and operons by binding to NrdR-boxes.</text>
</comment>
<organism evidence="11 12">
    <name type="scientific">Salisediminibacterium beveridgei</name>
    <dbReference type="NCBI Taxonomy" id="632773"/>
    <lineage>
        <taxon>Bacteria</taxon>
        <taxon>Bacillati</taxon>
        <taxon>Bacillota</taxon>
        <taxon>Bacilli</taxon>
        <taxon>Bacillales</taxon>
        <taxon>Bacillaceae</taxon>
        <taxon>Salisediminibacterium</taxon>
    </lineage>
</organism>
<dbReference type="KEGG" id="bbev:BBEV_0901"/>
<dbReference type="InterPro" id="IPR005144">
    <property type="entry name" value="ATP-cone_dom"/>
</dbReference>
<dbReference type="GO" id="GO:0045892">
    <property type="term" value="P:negative regulation of DNA-templated transcription"/>
    <property type="evidence" value="ECO:0007669"/>
    <property type="project" value="UniProtKB-UniRule"/>
</dbReference>